<dbReference type="Gene3D" id="3.20.20.70">
    <property type="entry name" value="Aldolase class I"/>
    <property type="match status" value="1"/>
</dbReference>
<dbReference type="Proteomes" id="UP000007150">
    <property type="component" value="Chromosome 1"/>
</dbReference>
<proteinExistence type="predicted"/>
<dbReference type="EMBL" id="CP002798">
    <property type="protein sequence ID" value="AEG48522.1"/>
    <property type="molecule type" value="Genomic_DNA"/>
</dbReference>
<feature type="chain" id="PRO_5003333951" evidence="2">
    <location>
        <begin position="25"/>
        <end position="307"/>
    </location>
</feature>
<protein>
    <submittedName>
        <fullName evidence="4">TM1410 hypothetical-related protein</fullName>
    </submittedName>
</protein>
<dbReference type="PROSITE" id="PS51257">
    <property type="entry name" value="PROKAR_LIPOPROTEIN"/>
    <property type="match status" value="1"/>
</dbReference>
<dbReference type="PANTHER" id="PTHR35273:SF2">
    <property type="entry name" value="ALPHA-GALACTOSIDASE"/>
    <property type="match status" value="1"/>
</dbReference>
<dbReference type="PANTHER" id="PTHR35273">
    <property type="entry name" value="ALPHA-1,4 POLYGALACTOSAMINIDASE, PUTATIVE (AFU_ORTHOLOGUE AFUA_3G07890)-RELATED"/>
    <property type="match status" value="1"/>
</dbReference>
<reference evidence="4 5" key="1">
    <citation type="submission" date="2011-05" db="EMBL/GenBank/DDBJ databases">
        <title>Complete sequence of chromosome 1 of Sphingobium chlorophenolicum L-1.</title>
        <authorList>
            <consortium name="US DOE Joint Genome Institute"/>
            <person name="Lucas S."/>
            <person name="Han J."/>
            <person name="Lapidus A."/>
            <person name="Cheng J.-F."/>
            <person name="Goodwin L."/>
            <person name="Pitluck S."/>
            <person name="Peters L."/>
            <person name="Daligault H."/>
            <person name="Han C."/>
            <person name="Tapia R."/>
            <person name="Land M."/>
            <person name="Hauser L."/>
            <person name="Kyrpides N."/>
            <person name="Ivanova N."/>
            <person name="Pagani I."/>
            <person name="Turner P."/>
            <person name="Copley S."/>
            <person name="Woyke T."/>
        </authorList>
    </citation>
    <scope>NUCLEOTIDE SEQUENCE [LARGE SCALE GENOMIC DNA]</scope>
    <source>
        <strain evidence="4 5">L-1</strain>
    </source>
</reference>
<dbReference type="AlphaFoldDB" id="F6F0D7"/>
<keyword evidence="5" id="KW-1185">Reference proteome</keyword>
<evidence type="ECO:0000313" key="5">
    <source>
        <dbReference type="Proteomes" id="UP000007150"/>
    </source>
</evidence>
<dbReference type="RefSeq" id="WP_013846787.1">
    <property type="nucleotide sequence ID" value="NC_015593.1"/>
</dbReference>
<accession>F6F0D7</accession>
<dbReference type="HOGENOM" id="CLU_051214_4_0_5"/>
<organism evidence="4 5">
    <name type="scientific">Sphingobium chlorophenolicum L-1</name>
    <dbReference type="NCBI Taxonomy" id="690566"/>
    <lineage>
        <taxon>Bacteria</taxon>
        <taxon>Pseudomonadati</taxon>
        <taxon>Pseudomonadota</taxon>
        <taxon>Alphaproteobacteria</taxon>
        <taxon>Sphingomonadales</taxon>
        <taxon>Sphingomonadaceae</taxon>
        <taxon>Sphingobium</taxon>
    </lineage>
</organism>
<dbReference type="InterPro" id="IPR004352">
    <property type="entry name" value="GH114_TIM-barrel"/>
</dbReference>
<dbReference type="STRING" id="690566.Sphch_0828"/>
<dbReference type="InterPro" id="IPR017853">
    <property type="entry name" value="GH"/>
</dbReference>
<dbReference type="KEGG" id="sch:Sphch_0828"/>
<sequence precursor="true">MIVHRARKKLSQISPLVLATLMLAACGGGGGNDGSQAPTPAPSPAPSPSPPPSPSPSPSPSPTPLSSWDWILQSHGLPVTPPAVGYLDMDGFDTGAAYVALAESRGSRTICYLDIGSAESNRADYSRLSAISGLLGNSYPGFAGERYIDIRRYPEFIQIMDDRLRMCRDKGFDYVEFDVMDAFEDGAATTGFNLTELDMIAYVTALSSRARGYGLKPVQKNASGSSLKLVSLFDAVLFEGCVLGNFCGEDAPYVAAGKPAFNAEYPEEWPAGSFDRARTCSVSANAGISTIITVVDLDRPAPDRCAP</sequence>
<gene>
    <name evidence="4" type="ORF">Sphch_0828</name>
</gene>
<evidence type="ECO:0000259" key="3">
    <source>
        <dbReference type="Pfam" id="PF03537"/>
    </source>
</evidence>
<keyword evidence="2" id="KW-0732">Signal</keyword>
<dbReference type="SUPFAM" id="SSF51445">
    <property type="entry name" value="(Trans)glycosidases"/>
    <property type="match status" value="1"/>
</dbReference>
<feature type="region of interest" description="Disordered" evidence="1">
    <location>
        <begin position="28"/>
        <end position="65"/>
    </location>
</feature>
<name>F6F0D7_SPHCR</name>
<feature type="signal peptide" evidence="2">
    <location>
        <begin position="1"/>
        <end position="24"/>
    </location>
</feature>
<evidence type="ECO:0000313" key="4">
    <source>
        <dbReference type="EMBL" id="AEG48522.1"/>
    </source>
</evidence>
<feature type="domain" description="Glycoside-hydrolase family GH114 TIM-barrel" evidence="3">
    <location>
        <begin position="67"/>
        <end position="299"/>
    </location>
</feature>
<feature type="compositionally biased region" description="Pro residues" evidence="1">
    <location>
        <begin position="39"/>
        <end position="63"/>
    </location>
</feature>
<evidence type="ECO:0000256" key="1">
    <source>
        <dbReference type="SAM" id="MobiDB-lite"/>
    </source>
</evidence>
<evidence type="ECO:0000256" key="2">
    <source>
        <dbReference type="SAM" id="SignalP"/>
    </source>
</evidence>
<dbReference type="Pfam" id="PF03537">
    <property type="entry name" value="Glyco_hydro_114"/>
    <property type="match status" value="1"/>
</dbReference>
<dbReference type="InterPro" id="IPR013785">
    <property type="entry name" value="Aldolase_TIM"/>
</dbReference>